<proteinExistence type="predicted"/>
<dbReference type="InterPro" id="IPR006640">
    <property type="entry name" value="SprT-like_domain"/>
</dbReference>
<comment type="caution">
    <text evidence="2">The sequence shown here is derived from an EMBL/GenBank/DDBJ whole genome shotgun (WGS) entry which is preliminary data.</text>
</comment>
<reference evidence="2" key="1">
    <citation type="submission" date="2020-11" db="EMBL/GenBank/DDBJ databases">
        <authorList>
            <consortium name="DOE Joint Genome Institute"/>
            <person name="Ahrendt S."/>
            <person name="Riley R."/>
            <person name="Andreopoulos W."/>
            <person name="Labutti K."/>
            <person name="Pangilinan J."/>
            <person name="Ruiz-Duenas F.J."/>
            <person name="Barrasa J.M."/>
            <person name="Sanchez-Garcia M."/>
            <person name="Camarero S."/>
            <person name="Miyauchi S."/>
            <person name="Serrano A."/>
            <person name="Linde D."/>
            <person name="Babiker R."/>
            <person name="Drula E."/>
            <person name="Ayuso-Fernandez I."/>
            <person name="Pacheco R."/>
            <person name="Padilla G."/>
            <person name="Ferreira P."/>
            <person name="Barriuso J."/>
            <person name="Kellner H."/>
            <person name="Castanera R."/>
            <person name="Alfaro M."/>
            <person name="Ramirez L."/>
            <person name="Pisabarro A.G."/>
            <person name="Kuo A."/>
            <person name="Tritt A."/>
            <person name="Lipzen A."/>
            <person name="He G."/>
            <person name="Yan M."/>
            <person name="Ng V."/>
            <person name="Cullen D."/>
            <person name="Martin F."/>
            <person name="Rosso M.-N."/>
            <person name="Henrissat B."/>
            <person name="Hibbett D."/>
            <person name="Martinez A.T."/>
            <person name="Grigoriev I.V."/>
        </authorList>
    </citation>
    <scope>NUCLEOTIDE SEQUENCE</scope>
    <source>
        <strain evidence="2">CIRM-BRFM 674</strain>
    </source>
</reference>
<name>A0A9P5Z017_9AGAR</name>
<dbReference type="GO" id="GO:0005634">
    <property type="term" value="C:nucleus"/>
    <property type="evidence" value="ECO:0007669"/>
    <property type="project" value="TreeGrafter"/>
</dbReference>
<organism evidence="2 3">
    <name type="scientific">Pholiota conissans</name>
    <dbReference type="NCBI Taxonomy" id="109636"/>
    <lineage>
        <taxon>Eukaryota</taxon>
        <taxon>Fungi</taxon>
        <taxon>Dikarya</taxon>
        <taxon>Basidiomycota</taxon>
        <taxon>Agaricomycotina</taxon>
        <taxon>Agaricomycetes</taxon>
        <taxon>Agaricomycetidae</taxon>
        <taxon>Agaricales</taxon>
        <taxon>Agaricineae</taxon>
        <taxon>Strophariaceae</taxon>
        <taxon>Pholiota</taxon>
    </lineage>
</organism>
<keyword evidence="3" id="KW-1185">Reference proteome</keyword>
<dbReference type="SMART" id="SM00731">
    <property type="entry name" value="SprT"/>
    <property type="match status" value="1"/>
</dbReference>
<dbReference type="AlphaFoldDB" id="A0A9P5Z017"/>
<dbReference type="Proteomes" id="UP000807469">
    <property type="component" value="Unassembled WGS sequence"/>
</dbReference>
<evidence type="ECO:0000259" key="1">
    <source>
        <dbReference type="SMART" id="SM00731"/>
    </source>
</evidence>
<dbReference type="GO" id="GO:0006950">
    <property type="term" value="P:response to stress"/>
    <property type="evidence" value="ECO:0007669"/>
    <property type="project" value="UniProtKB-ARBA"/>
</dbReference>
<evidence type="ECO:0000313" key="3">
    <source>
        <dbReference type="Proteomes" id="UP000807469"/>
    </source>
</evidence>
<dbReference type="PANTHER" id="PTHR23099:SF0">
    <property type="entry name" value="GERM CELL NUCLEAR ACIDIC PROTEIN"/>
    <property type="match status" value="1"/>
</dbReference>
<feature type="domain" description="SprT-like" evidence="1">
    <location>
        <begin position="28"/>
        <end position="185"/>
    </location>
</feature>
<sequence length="261" mass="29828">MARTKVPLKAPRANTKRARELADLQRRQDYAQKLFNELNNVVFKGALPPDTKLQWSKRLLSTAGKAKYHRSREGVETIEIELADKILDCDERIRNTLSHEMCHLATWVIDHNVREQHGKLFQNWAAQVMKKRPDIHVSIKHNYDITYPFEWECQKCAKVYGRFSNSINVDECACGACKDGKLKPLFTSKRKVDTPKQSRMAAAKPKGTFQCIHHVFLTLKVIIDSPSTRPTSTVSELDSNSQDIEFIVDMLTQTIASTSLT</sequence>
<evidence type="ECO:0000313" key="2">
    <source>
        <dbReference type="EMBL" id="KAF9478727.1"/>
    </source>
</evidence>
<dbReference type="EMBL" id="MU155228">
    <property type="protein sequence ID" value="KAF9478727.1"/>
    <property type="molecule type" value="Genomic_DNA"/>
</dbReference>
<dbReference type="Pfam" id="PF10263">
    <property type="entry name" value="SprT-like"/>
    <property type="match status" value="1"/>
</dbReference>
<dbReference type="OrthoDB" id="20772at2759"/>
<protein>
    <recommendedName>
        <fullName evidence="1">SprT-like domain-containing protein</fullName>
    </recommendedName>
</protein>
<gene>
    <name evidence="2" type="ORF">BDN70DRAFT_808312</name>
</gene>
<accession>A0A9P5Z017</accession>
<dbReference type="PANTHER" id="PTHR23099">
    <property type="entry name" value="TRANSCRIPTIONAL REGULATOR"/>
    <property type="match status" value="1"/>
</dbReference>